<dbReference type="Pfam" id="PF13973">
    <property type="entry name" value="DUF4222"/>
    <property type="match status" value="1"/>
</dbReference>
<organism evidence="2 4">
    <name type="scientific">Cronobacter malonaticus</name>
    <dbReference type="NCBI Taxonomy" id="413503"/>
    <lineage>
        <taxon>Bacteria</taxon>
        <taxon>Pseudomonadati</taxon>
        <taxon>Pseudomonadota</taxon>
        <taxon>Gammaproteobacteria</taxon>
        <taxon>Enterobacterales</taxon>
        <taxon>Enterobacteriaceae</taxon>
        <taxon>Cronobacter</taxon>
    </lineage>
</organism>
<dbReference type="Proteomes" id="UP000285793">
    <property type="component" value="Unassembled WGS sequence"/>
</dbReference>
<dbReference type="AlphaFoldDB" id="A0A423Y089"/>
<evidence type="ECO:0000313" key="3">
    <source>
        <dbReference type="Proteomes" id="UP000244731"/>
    </source>
</evidence>
<dbReference type="RefSeq" id="WP_015386538.1">
    <property type="nucleotide sequence ID" value="NZ_CABMMY010000183.1"/>
</dbReference>
<dbReference type="InterPro" id="IPR025317">
    <property type="entry name" value="DUF4222"/>
</dbReference>
<evidence type="ECO:0000313" key="4">
    <source>
        <dbReference type="Proteomes" id="UP000285793"/>
    </source>
</evidence>
<accession>A0A423Y089</accession>
<evidence type="ECO:0000313" key="1">
    <source>
        <dbReference type="EMBL" id="PUX08946.1"/>
    </source>
</evidence>
<keyword evidence="3" id="KW-1185">Reference proteome</keyword>
<proteinExistence type="predicted"/>
<gene>
    <name evidence="1" type="ORF">AUM46_05425</name>
    <name evidence="2" type="ORF">C3E80_06230</name>
</gene>
<dbReference type="GeneID" id="92215348"/>
<dbReference type="Proteomes" id="UP000244731">
    <property type="component" value="Unassembled WGS sequence"/>
</dbReference>
<reference evidence="1 3" key="1">
    <citation type="submission" date="2016-12" db="EMBL/GenBank/DDBJ databases">
        <title>Analysis of the Molecular Diversity Among Cronobacter Species Isolated from Filth Flies Using a Pan Genomic DNA Microarray.</title>
        <authorList>
            <person name="Pava-Ripoll M."/>
            <person name="Tall B."/>
            <person name="Farber J."/>
            <person name="Fanning S."/>
            <person name="Lehner A."/>
            <person name="Stephan R."/>
            <person name="Pagotto F."/>
            <person name="Iverson C."/>
            <person name="Ziobro G."/>
            <person name="Miller A."/>
            <person name="Pearson R."/>
            <person name="Yan Q."/>
            <person name="Kim M."/>
            <person name="Jeong S."/>
            <person name="Park J."/>
            <person name="Jun S."/>
            <person name="Choi H."/>
            <person name="Chung T."/>
            <person name="Yoo Y."/>
            <person name="Park E."/>
            <person name="Hwang S."/>
            <person name="Lee B."/>
            <person name="Sathyamoorthy V."/>
            <person name="Carter L."/>
            <person name="Mammel M."/>
            <person name="Jackson S."/>
            <person name="Kothary M."/>
            <person name="Patel I."/>
            <person name="Grim C."/>
            <person name="Gopinath G."/>
            <person name="Gangiredla J."/>
            <person name="Chase H."/>
        </authorList>
    </citation>
    <scope>NUCLEOTIDE SEQUENCE [LARGE SCALE GENOMIC DNA]</scope>
    <source>
        <strain evidence="1 3">MOD1-Md25g</strain>
    </source>
</reference>
<comment type="caution">
    <text evidence="2">The sequence shown here is derived from an EMBL/GenBank/DDBJ whole genome shotgun (WGS) entry which is preliminary data.</text>
</comment>
<evidence type="ECO:0000313" key="2">
    <source>
        <dbReference type="EMBL" id="ROW62791.1"/>
    </source>
</evidence>
<name>A0A423Y089_9ENTR</name>
<protein>
    <submittedName>
        <fullName evidence="2">DUF4222 domain-containing protein</fullName>
    </submittedName>
</protein>
<dbReference type="EMBL" id="MSAC01000015">
    <property type="protein sequence ID" value="PUX08946.1"/>
    <property type="molecule type" value="Genomic_DNA"/>
</dbReference>
<sequence>MQELNRRYRDWRGTEVHVTGYDPEKRQVIFRRAGYPHDCMQPVERFREKFKRVDA</sequence>
<dbReference type="EMBL" id="PQJL01000005">
    <property type="protein sequence ID" value="ROW62791.1"/>
    <property type="molecule type" value="Genomic_DNA"/>
</dbReference>
<reference evidence="2 4" key="2">
    <citation type="journal article" date="2018" name="Front. Microbiol.">
        <title>An Investigation of an Acute Gastroenteritis Outbreak: Cronobacter sakazakii, a Potential Cause of Food-Borne Illness.</title>
        <authorList>
            <person name="Yong W."/>
            <person name="Guo B."/>
            <person name="Shi X."/>
            <person name="Cheng T."/>
            <person name="Chen M."/>
            <person name="Jiang X."/>
            <person name="Ye Y."/>
            <person name="Wang J."/>
            <person name="Xie G."/>
            <person name="Ding J."/>
        </authorList>
    </citation>
    <scope>NUCLEOTIDE SEQUENCE [LARGE SCALE GENOMIC DNA]</scope>
    <source>
        <strain evidence="2 4">S1</strain>
    </source>
</reference>